<evidence type="ECO:0000256" key="2">
    <source>
        <dbReference type="SAM" id="SignalP"/>
    </source>
</evidence>
<dbReference type="Pfam" id="PF14592">
    <property type="entry name" value="Chondroitinas_B"/>
    <property type="match status" value="1"/>
</dbReference>
<evidence type="ECO:0000256" key="1">
    <source>
        <dbReference type="ARBA" id="ARBA00022729"/>
    </source>
</evidence>
<dbReference type="Pfam" id="PF00754">
    <property type="entry name" value="F5_F8_type_C"/>
    <property type="match status" value="1"/>
</dbReference>
<dbReference type="CDD" id="cd14251">
    <property type="entry name" value="PL-6"/>
    <property type="match status" value="1"/>
</dbReference>
<dbReference type="InterPro" id="IPR026444">
    <property type="entry name" value="Secre_tail"/>
</dbReference>
<dbReference type="NCBIfam" id="TIGR04183">
    <property type="entry name" value="Por_Secre_tail"/>
    <property type="match status" value="1"/>
</dbReference>
<keyword evidence="5" id="KW-1185">Reference proteome</keyword>
<dbReference type="Gene3D" id="2.60.40.10">
    <property type="entry name" value="Immunoglobulins"/>
    <property type="match status" value="1"/>
</dbReference>
<dbReference type="Proteomes" id="UP001501682">
    <property type="component" value="Unassembled WGS sequence"/>
</dbReference>
<evidence type="ECO:0000259" key="3">
    <source>
        <dbReference type="PROSITE" id="PS50022"/>
    </source>
</evidence>
<reference evidence="5" key="1">
    <citation type="journal article" date="2019" name="Int. J. Syst. Evol. Microbiol.">
        <title>The Global Catalogue of Microorganisms (GCM) 10K type strain sequencing project: providing services to taxonomists for standard genome sequencing and annotation.</title>
        <authorList>
            <consortium name="The Broad Institute Genomics Platform"/>
            <consortium name="The Broad Institute Genome Sequencing Center for Infectious Disease"/>
            <person name="Wu L."/>
            <person name="Ma J."/>
        </authorList>
    </citation>
    <scope>NUCLEOTIDE SEQUENCE [LARGE SCALE GENOMIC DNA]</scope>
    <source>
        <strain evidence="5">JCM 17633</strain>
    </source>
</reference>
<dbReference type="SMART" id="SM00710">
    <property type="entry name" value="PbH1"/>
    <property type="match status" value="5"/>
</dbReference>
<dbReference type="Pfam" id="PF18962">
    <property type="entry name" value="Por_Secre_tail"/>
    <property type="match status" value="1"/>
</dbReference>
<dbReference type="Gene3D" id="2.160.20.10">
    <property type="entry name" value="Single-stranded right-handed beta-helix, Pectin lyase-like"/>
    <property type="match status" value="1"/>
</dbReference>
<dbReference type="CDD" id="cd14948">
    <property type="entry name" value="BACON"/>
    <property type="match status" value="1"/>
</dbReference>
<accession>A0ABP8D230</accession>
<dbReference type="InterPro" id="IPR008979">
    <property type="entry name" value="Galactose-bd-like_sf"/>
</dbReference>
<feature type="chain" id="PRO_5046415695" description="F5/8 type C domain-containing protein" evidence="2">
    <location>
        <begin position="24"/>
        <end position="829"/>
    </location>
</feature>
<dbReference type="InterPro" id="IPR000421">
    <property type="entry name" value="FA58C"/>
</dbReference>
<gene>
    <name evidence="4" type="ORF">GCM10022292_31730</name>
</gene>
<dbReference type="PROSITE" id="PS50022">
    <property type="entry name" value="FA58C_3"/>
    <property type="match status" value="1"/>
</dbReference>
<dbReference type="EMBL" id="BAABCB010000030">
    <property type="protein sequence ID" value="GAA4246215.1"/>
    <property type="molecule type" value="Genomic_DNA"/>
</dbReference>
<sequence length="829" mass="89285">MISKITLFNILCFLACWFGNAQIASVEAIQNALDSAVEGSVITIENGTYSNGDFSIEANGSFSNRIIIQAETPGGVIFDNCRIKMGGSYITLTGIIFTGTYTFSQFGANSYVISFKNVSECSHCKVSQVKIDDYNPPSNTSDFRWIRVYGQDNEISYNTLINKDCLGSMIFNQRTTGIEDRMKIHHNYFAYRNQVGLADEYNDVDVIRIGDSSQSLSDSSSEVYDNYFYEVKGGEPEIIANKSGNNQYYRNTFENYLGALSLRHGNGCSVYNNFFLNDGKTASYFNGGIRVIGEDHRIYNNYIQGTNATKQNSSSKSGALGAINISATQANNDQLNGYGPIHNLMVVNNTIVDCDLGLRIGVDSGGSGQNVAPNDITVANNLIVDCEVYIETERSATNSVFEGNMYDSGTGDTTEGFTIGSGFLDTNLNVNGVYSIVAASPAINGSIGTYGETLFSNDVFGGLRSDVYDVGAQEYGASITHRPFNQSDVGVSVGFGASEGSLLMASESLLVYAGVGGDITVDIFTESDTNWTLTENLSWITLSANAGTGEGSITITALDNVNGTDRVGTITLVGNNGANPVVITVTQSAESFIPEEIVVGSALGVGTETGKDNVATEFAYDNVYPITSGYYWSANPAVGEASITFDLSCNHTLTEIGVYFLKSDERTTNFDLSIAVDGSGTFTPVLTNQNSSIAPITTEQLFSLEDTVARYVKITGNGNSSATSDWVSIIEVNIYGETVCNDSLSTSELEYDLSNQIQVFPVPVGKEELTITSSKIEIGVFQIFNSLGQKVIVRNAGNSKNVTVNVAYLKQGVYFVVLEGIGTIKFVKY</sequence>
<dbReference type="InterPro" id="IPR024361">
    <property type="entry name" value="BACON"/>
</dbReference>
<dbReference type="InterPro" id="IPR013783">
    <property type="entry name" value="Ig-like_fold"/>
</dbReference>
<dbReference type="Pfam" id="PF13004">
    <property type="entry name" value="BACON"/>
    <property type="match status" value="1"/>
</dbReference>
<protein>
    <recommendedName>
        <fullName evidence="3">F5/8 type C domain-containing protein</fullName>
    </recommendedName>
</protein>
<dbReference type="Gene3D" id="2.60.120.260">
    <property type="entry name" value="Galactose-binding domain-like"/>
    <property type="match status" value="1"/>
</dbReference>
<dbReference type="InterPro" id="IPR011050">
    <property type="entry name" value="Pectin_lyase_fold/virulence"/>
</dbReference>
<evidence type="ECO:0000313" key="5">
    <source>
        <dbReference type="Proteomes" id="UP001501682"/>
    </source>
</evidence>
<dbReference type="SUPFAM" id="SSF49785">
    <property type="entry name" value="Galactose-binding domain-like"/>
    <property type="match status" value="1"/>
</dbReference>
<evidence type="ECO:0000313" key="4">
    <source>
        <dbReference type="EMBL" id="GAA4246215.1"/>
    </source>
</evidence>
<dbReference type="InterPro" id="IPR039513">
    <property type="entry name" value="PL-6"/>
</dbReference>
<feature type="domain" description="F5/8 type C" evidence="3">
    <location>
        <begin position="632"/>
        <end position="737"/>
    </location>
</feature>
<organism evidence="4 5">
    <name type="scientific">Winogradskyella damuponensis</name>
    <dbReference type="NCBI Taxonomy" id="943939"/>
    <lineage>
        <taxon>Bacteria</taxon>
        <taxon>Pseudomonadati</taxon>
        <taxon>Bacteroidota</taxon>
        <taxon>Flavobacteriia</taxon>
        <taxon>Flavobacteriales</taxon>
        <taxon>Flavobacteriaceae</taxon>
        <taxon>Winogradskyella</taxon>
    </lineage>
</organism>
<dbReference type="SUPFAM" id="SSF51126">
    <property type="entry name" value="Pectin lyase-like"/>
    <property type="match status" value="1"/>
</dbReference>
<dbReference type="InterPro" id="IPR006626">
    <property type="entry name" value="PbH1"/>
</dbReference>
<keyword evidence="1 2" id="KW-0732">Signal</keyword>
<feature type="signal peptide" evidence="2">
    <location>
        <begin position="1"/>
        <end position="23"/>
    </location>
</feature>
<proteinExistence type="predicted"/>
<dbReference type="InterPro" id="IPR012334">
    <property type="entry name" value="Pectin_lyas_fold"/>
</dbReference>
<name>A0ABP8D230_9FLAO</name>
<dbReference type="RefSeq" id="WP_344715953.1">
    <property type="nucleotide sequence ID" value="NZ_BAABCB010000030.1"/>
</dbReference>
<comment type="caution">
    <text evidence="4">The sequence shown here is derived from an EMBL/GenBank/DDBJ whole genome shotgun (WGS) entry which is preliminary data.</text>
</comment>